<dbReference type="InterPro" id="IPR044421">
    <property type="entry name" value="SMYD4_SET"/>
</dbReference>
<dbReference type="InterPro" id="IPR011990">
    <property type="entry name" value="TPR-like_helical_dom_sf"/>
</dbReference>
<dbReference type="EMBL" id="GBBI01003755">
    <property type="protein sequence ID" value="JAC14957.1"/>
    <property type="molecule type" value="mRNA"/>
</dbReference>
<dbReference type="InterPro" id="IPR001214">
    <property type="entry name" value="SET_dom"/>
</dbReference>
<feature type="domain" description="SET" evidence="4">
    <location>
        <begin position="228"/>
        <end position="503"/>
    </location>
</feature>
<dbReference type="GO" id="GO:0008757">
    <property type="term" value="F:S-adenosylmethionine-dependent methyltransferase activity"/>
    <property type="evidence" value="ECO:0007669"/>
    <property type="project" value="UniProtKB-ARBA"/>
</dbReference>
<dbReference type="AlphaFoldDB" id="A0A023F0G4"/>
<evidence type="ECO:0000313" key="5">
    <source>
        <dbReference type="EMBL" id="JAC14957.1"/>
    </source>
</evidence>
<dbReference type="SUPFAM" id="SSF48452">
    <property type="entry name" value="TPR-like"/>
    <property type="match status" value="1"/>
</dbReference>
<dbReference type="GO" id="GO:0005737">
    <property type="term" value="C:cytoplasm"/>
    <property type="evidence" value="ECO:0007669"/>
    <property type="project" value="TreeGrafter"/>
</dbReference>
<evidence type="ECO:0000256" key="1">
    <source>
        <dbReference type="ARBA" id="ARBA00022603"/>
    </source>
</evidence>
<name>A0A023F0G4_TRIIF</name>
<organism evidence="5">
    <name type="scientific">Triatoma infestans</name>
    <name type="common">Assassin bug</name>
    <dbReference type="NCBI Taxonomy" id="30076"/>
    <lineage>
        <taxon>Eukaryota</taxon>
        <taxon>Metazoa</taxon>
        <taxon>Ecdysozoa</taxon>
        <taxon>Arthropoda</taxon>
        <taxon>Hexapoda</taxon>
        <taxon>Insecta</taxon>
        <taxon>Pterygota</taxon>
        <taxon>Neoptera</taxon>
        <taxon>Paraneoptera</taxon>
        <taxon>Hemiptera</taxon>
        <taxon>Heteroptera</taxon>
        <taxon>Panheteroptera</taxon>
        <taxon>Cimicomorpha</taxon>
        <taxon>Reduviidae</taxon>
        <taxon>Triatominae</taxon>
        <taxon>Triatoma</taxon>
    </lineage>
</organism>
<dbReference type="CDD" id="cd10536">
    <property type="entry name" value="SET_SMYD4"/>
    <property type="match status" value="1"/>
</dbReference>
<dbReference type="PANTHER" id="PTHR46165">
    <property type="entry name" value="SET AND MYND DOMAIN-CONTAINING PROTEIN 4"/>
    <property type="match status" value="1"/>
</dbReference>
<protein>
    <submittedName>
        <fullName evidence="5">Putative histone tail methylase</fullName>
    </submittedName>
</protein>
<keyword evidence="3" id="KW-0949">S-adenosyl-L-methionine</keyword>
<dbReference type="Pfam" id="PF00856">
    <property type="entry name" value="SET"/>
    <property type="match status" value="1"/>
</dbReference>
<evidence type="ECO:0000256" key="3">
    <source>
        <dbReference type="ARBA" id="ARBA00022691"/>
    </source>
</evidence>
<keyword evidence="1 5" id="KW-0489">Methyltransferase</keyword>
<accession>A0A023F0G4</accession>
<dbReference type="GO" id="GO:0008170">
    <property type="term" value="F:N-methyltransferase activity"/>
    <property type="evidence" value="ECO:0007669"/>
    <property type="project" value="UniProtKB-ARBA"/>
</dbReference>
<proteinExistence type="evidence at transcript level"/>
<dbReference type="InterPro" id="IPR052097">
    <property type="entry name" value="SET-MYND_domain_protein"/>
</dbReference>
<dbReference type="InterPro" id="IPR019734">
    <property type="entry name" value="TPR_rpt"/>
</dbReference>
<dbReference type="Gene3D" id="6.10.140.2220">
    <property type="match status" value="1"/>
</dbReference>
<dbReference type="PANTHER" id="PTHR46165:SF7">
    <property type="entry name" value="SET AND MYND DOMAIN-CONTAINING PROTEIN 4"/>
    <property type="match status" value="1"/>
</dbReference>
<dbReference type="Gene3D" id="2.170.270.10">
    <property type="entry name" value="SET domain"/>
    <property type="match status" value="1"/>
</dbReference>
<evidence type="ECO:0000256" key="2">
    <source>
        <dbReference type="ARBA" id="ARBA00022679"/>
    </source>
</evidence>
<dbReference type="SMART" id="SM00028">
    <property type="entry name" value="TPR"/>
    <property type="match status" value="4"/>
</dbReference>
<dbReference type="Gene3D" id="1.10.220.160">
    <property type="match status" value="1"/>
</dbReference>
<dbReference type="GO" id="GO:0032259">
    <property type="term" value="P:methylation"/>
    <property type="evidence" value="ECO:0007669"/>
    <property type="project" value="UniProtKB-KW"/>
</dbReference>
<evidence type="ECO:0000259" key="4">
    <source>
        <dbReference type="PROSITE" id="PS50280"/>
    </source>
</evidence>
<dbReference type="InterPro" id="IPR046341">
    <property type="entry name" value="SET_dom_sf"/>
</dbReference>
<dbReference type="SUPFAM" id="SSF144232">
    <property type="entry name" value="HIT/MYND zinc finger-like"/>
    <property type="match status" value="1"/>
</dbReference>
<keyword evidence="2" id="KW-0808">Transferase</keyword>
<dbReference type="PROSITE" id="PS50280">
    <property type="entry name" value="SET"/>
    <property type="match status" value="1"/>
</dbReference>
<reference evidence="5" key="1">
    <citation type="journal article" date="2014" name="PLoS Negl. Trop. Dis.">
        <title>An updated insight into the Sialotranscriptome of Triatoma infestans: developmental stage and geographic variations.</title>
        <authorList>
            <person name="Schwarz A."/>
            <person name="Medrano-Mercado N."/>
            <person name="Schaub G.A."/>
            <person name="Struchiner C.J."/>
            <person name="Bargues M.D."/>
            <person name="Levy M.Z."/>
            <person name="Ribeiro J.M."/>
        </authorList>
    </citation>
    <scope>NUCLEOTIDE SEQUENCE</scope>
    <source>
        <strain evidence="5">Chile</strain>
        <tissue evidence="5">Salivary glands</tissue>
    </source>
</reference>
<sequence>MVDKSIEKTNFNKYFVAFKETLSKNDFIKFKSLNNCNDWVKWIKNASLGGQFPNKTTYGKDRDEAIDLKDKGNLEFLKGNKNEALNFYNDSLLLYPIDGDKKEHSIIRANRSAVLYELNEYELALNDIEKALEIGYPTDLQYKILDRKAKCLLALKKHQKAIKAFRETITALDNAKISLERRQKWQKDIQIMLAVMAKNNVKDEILPTKSNVSKIKGKRNAVYTSASNLVDIKYNENAGRYAEASAEIPCGEILLCEKAYCAVLLNENVKTHCFQCFKRIIAGEPCPTCSCVKFCSDKCKTTALTSHHHYECPVLETLWSSGISVTCLMSLRIISQNSIDFFLTIQNKLKETDGMWNEKEYNSSNFLTIYQLVRHEKRRSVNDLMQRAYMALFLLSCLKQAGYFSTIVEEQAKEEAEILIGGLIMRFLQILQFNAHEISELEIKGADLKEWKSIFLGGGLYPTLALFNHSCEPAIVRYFHGTDIVARAVKRIKAGEMIAENYGPIFTVKPRKERQIQLSQQYWFECSCIPCTNNWPMLDYMDPNTLRFHCDTINCNNVLIVESDNMNIQIPCRVCRKQTNIMKGLKALQDSESLFRLGESLMLSGEIEKALAKFLELYELLVNNLVPPFRDYYLCQQRLRSCFLALGNTSISIEKLKKIINN</sequence>
<dbReference type="GO" id="GO:0005634">
    <property type="term" value="C:nucleus"/>
    <property type="evidence" value="ECO:0007669"/>
    <property type="project" value="TreeGrafter"/>
</dbReference>
<dbReference type="SUPFAM" id="SSF82199">
    <property type="entry name" value="SET domain"/>
    <property type="match status" value="1"/>
</dbReference>
<dbReference type="Gene3D" id="1.25.40.10">
    <property type="entry name" value="Tetratricopeptide repeat domain"/>
    <property type="match status" value="1"/>
</dbReference>
<dbReference type="GO" id="GO:0008276">
    <property type="term" value="F:protein methyltransferase activity"/>
    <property type="evidence" value="ECO:0007669"/>
    <property type="project" value="UniProtKB-ARBA"/>
</dbReference>
<dbReference type="GO" id="GO:0042826">
    <property type="term" value="F:histone deacetylase binding"/>
    <property type="evidence" value="ECO:0007669"/>
    <property type="project" value="TreeGrafter"/>
</dbReference>